<feature type="transmembrane region" description="Helical" evidence="1">
    <location>
        <begin position="168"/>
        <end position="185"/>
    </location>
</feature>
<dbReference type="AlphaFoldDB" id="A0A430AEI6"/>
<keyword evidence="1" id="KW-1133">Transmembrane helix</keyword>
<keyword evidence="1" id="KW-0812">Transmembrane</keyword>
<comment type="caution">
    <text evidence="3">The sequence shown here is derived from an EMBL/GenBank/DDBJ whole genome shotgun (WGS) entry which is preliminary data.</text>
</comment>
<feature type="transmembrane region" description="Helical" evidence="1">
    <location>
        <begin position="197"/>
        <end position="215"/>
    </location>
</feature>
<proteinExistence type="predicted"/>
<dbReference type="PANTHER" id="PTHR37312:SF1">
    <property type="entry name" value="MEMBRANE-BOUND ACYLTRANSFERASE YKRP-RELATED"/>
    <property type="match status" value="1"/>
</dbReference>
<dbReference type="GO" id="GO:0016747">
    <property type="term" value="F:acyltransferase activity, transferring groups other than amino-acyl groups"/>
    <property type="evidence" value="ECO:0007669"/>
    <property type="project" value="InterPro"/>
</dbReference>
<organism evidence="3 4">
    <name type="scientific">Vagococcus entomophilus</name>
    <dbReference type="NCBI Taxonomy" id="1160095"/>
    <lineage>
        <taxon>Bacteria</taxon>
        <taxon>Bacillati</taxon>
        <taxon>Bacillota</taxon>
        <taxon>Bacilli</taxon>
        <taxon>Lactobacillales</taxon>
        <taxon>Enterococcaceae</taxon>
        <taxon>Vagococcus</taxon>
    </lineage>
</organism>
<dbReference type="PANTHER" id="PTHR37312">
    <property type="entry name" value="MEMBRANE-BOUND ACYLTRANSFERASE YKRP-RELATED"/>
    <property type="match status" value="1"/>
</dbReference>
<dbReference type="Pfam" id="PF01757">
    <property type="entry name" value="Acyl_transf_3"/>
    <property type="match status" value="1"/>
</dbReference>
<gene>
    <name evidence="3" type="ORF">CBF30_11235</name>
</gene>
<accession>A0A430AEI6</accession>
<name>A0A430AEI6_9ENTE</name>
<keyword evidence="4" id="KW-1185">Reference proteome</keyword>
<dbReference type="OrthoDB" id="6623990at2"/>
<evidence type="ECO:0000313" key="4">
    <source>
        <dbReference type="Proteomes" id="UP000288669"/>
    </source>
</evidence>
<feature type="transmembrane region" description="Helical" evidence="1">
    <location>
        <begin position="120"/>
        <end position="137"/>
    </location>
</feature>
<keyword evidence="1" id="KW-0472">Membrane</keyword>
<dbReference type="InterPro" id="IPR002656">
    <property type="entry name" value="Acyl_transf_3_dom"/>
</dbReference>
<feature type="transmembrane region" description="Helical" evidence="1">
    <location>
        <begin position="90"/>
        <end position="105"/>
    </location>
</feature>
<dbReference type="InterPro" id="IPR052734">
    <property type="entry name" value="Nod_factor_acetyltransferase"/>
</dbReference>
<feature type="transmembrane region" description="Helical" evidence="1">
    <location>
        <begin position="306"/>
        <end position="330"/>
    </location>
</feature>
<evidence type="ECO:0000313" key="3">
    <source>
        <dbReference type="EMBL" id="RSU05879.1"/>
    </source>
</evidence>
<feature type="domain" description="Acyltransferase 3" evidence="2">
    <location>
        <begin position="19"/>
        <end position="320"/>
    </location>
</feature>
<feature type="transmembrane region" description="Helical" evidence="1">
    <location>
        <begin position="276"/>
        <end position="294"/>
    </location>
</feature>
<reference evidence="3 4" key="1">
    <citation type="submission" date="2017-05" db="EMBL/GenBank/DDBJ databases">
        <title>Vagococcus spp. assemblies.</title>
        <authorList>
            <person name="Gulvik C.A."/>
        </authorList>
    </citation>
    <scope>NUCLEOTIDE SEQUENCE [LARGE SCALE GENOMIC DNA]</scope>
    <source>
        <strain evidence="3 4">DSM 24756</strain>
    </source>
</reference>
<sequence length="343" mass="40994">MVVTSKGRMSLKQNIQRDPYFDNAKFILIFLVIFTHFIQPFGSDNEVVETLYFFVYTFHMPAFVLIAGYFSKKFYRVGYFKDKVNNLLKLYLFFQLAYSLFYFLIQEKTNFSLQLMYPEWSLWFLLSLFFWNVLLLVFSKFPPFAGVLFALVLGLISGYIGGIDSFMSISRTLVFFPFYLTGYYLKRNHFSWIKEKIPKFASVSLFLLVGLGFIWENDWLNKYWLFGSQPYTHFLENPEYGAIVRLLVYVVSFVTVTAFFTFVPQKHYFFTKWGRNTLYAYLLHGFFIKTFRTFDIQEFPMTGEMFSGILFFSFLLTTFLSSETVLKYMGAFRWFRIKRKAYR</sequence>
<evidence type="ECO:0000259" key="2">
    <source>
        <dbReference type="Pfam" id="PF01757"/>
    </source>
</evidence>
<dbReference type="EMBL" id="NGJZ01000005">
    <property type="protein sequence ID" value="RSU05879.1"/>
    <property type="molecule type" value="Genomic_DNA"/>
</dbReference>
<protein>
    <recommendedName>
        <fullName evidence="2">Acyltransferase 3 domain-containing protein</fullName>
    </recommendedName>
</protein>
<feature type="transmembrane region" description="Helical" evidence="1">
    <location>
        <begin position="20"/>
        <end position="39"/>
    </location>
</feature>
<evidence type="ECO:0000256" key="1">
    <source>
        <dbReference type="SAM" id="Phobius"/>
    </source>
</evidence>
<feature type="transmembrane region" description="Helical" evidence="1">
    <location>
        <begin position="242"/>
        <end position="264"/>
    </location>
</feature>
<dbReference type="Proteomes" id="UP000288669">
    <property type="component" value="Unassembled WGS sequence"/>
</dbReference>
<feature type="transmembrane region" description="Helical" evidence="1">
    <location>
        <begin position="51"/>
        <end position="70"/>
    </location>
</feature>
<feature type="transmembrane region" description="Helical" evidence="1">
    <location>
        <begin position="144"/>
        <end position="162"/>
    </location>
</feature>